<sequence length="469" mass="51587">MRSEDSRAFVTSLRPSDLKFFDPLPIARLRKQRRTSPACEVNHSISLPPPLGGGHVSPPTHVVSHMSRKLPLALLTSLILAYGLPLASQANTPSLSLNGFGTLGVVHSSEDQADFVSSMLMPRGAGHTSDWSAEVDSRLGLQLTANLTPRLSSVVQVVTEQQYDGQFRPAIEWANINFDVTPDLSLRVGRVILPVFMNSEYRKVGYATPWIRPPLEVYRTIPVSSADGVDVSYRSHIASVTNTLRATYGQNDATFPYIDATLSRATAEARAREGLTISNTVERGSISLFAAYSHYRLSIEDFNPLFDVFRMFGPEGDAIADRYNVDDKTFEAISLGARYDPGNWFVMGEWTQTSSRTFLADNRGWYISGGYRLGAFTPYLTYASQRILSKTSTPGLSQPGSEPLDAMLNSMLQGQPQQESVSVGVRWDFSNNMAVKAQFDHMNHKGDLAATWSTRSQASSPAVRSICSA</sequence>
<dbReference type="RefSeq" id="WP_159554757.1">
    <property type="nucleotide sequence ID" value="NZ_CP035042.1"/>
</dbReference>
<dbReference type="Proteomes" id="UP000464013">
    <property type="component" value="Chromosome"/>
</dbReference>
<keyword evidence="3" id="KW-1185">Reference proteome</keyword>
<dbReference type="InterPro" id="IPR033900">
    <property type="entry name" value="Gram_neg_porin_domain"/>
</dbReference>
<dbReference type="Pfam" id="PF13609">
    <property type="entry name" value="Porin_4"/>
    <property type="match status" value="1"/>
</dbReference>
<dbReference type="OrthoDB" id="197869at2"/>
<dbReference type="InterPro" id="IPR023614">
    <property type="entry name" value="Porin_dom_sf"/>
</dbReference>
<evidence type="ECO:0000313" key="2">
    <source>
        <dbReference type="EMBL" id="QHC51479.1"/>
    </source>
</evidence>
<dbReference type="GO" id="GO:0016020">
    <property type="term" value="C:membrane"/>
    <property type="evidence" value="ECO:0007669"/>
    <property type="project" value="InterPro"/>
</dbReference>
<evidence type="ECO:0000313" key="3">
    <source>
        <dbReference type="Proteomes" id="UP000464013"/>
    </source>
</evidence>
<dbReference type="SUPFAM" id="SSF56935">
    <property type="entry name" value="Porins"/>
    <property type="match status" value="1"/>
</dbReference>
<dbReference type="AlphaFoldDB" id="A0A6I6SLH1"/>
<dbReference type="EMBL" id="CP035042">
    <property type="protein sequence ID" value="QHC51479.1"/>
    <property type="molecule type" value="Genomic_DNA"/>
</dbReference>
<reference evidence="2 3" key="1">
    <citation type="submission" date="2019-01" db="EMBL/GenBank/DDBJ databases">
        <title>Complete genome of a denitifying bacterium Halomons sp. BC-M4-5.</title>
        <authorList>
            <person name="Wang L."/>
            <person name="Shao Z."/>
        </authorList>
    </citation>
    <scope>NUCLEOTIDE SEQUENCE [LARGE SCALE GENOMIC DNA]</scope>
    <source>
        <strain evidence="2 3">BC-M4-5</strain>
    </source>
</reference>
<protein>
    <submittedName>
        <fullName evidence="2">Porin</fullName>
    </submittedName>
</protein>
<accession>A0A6I6SLH1</accession>
<evidence type="ECO:0000259" key="1">
    <source>
        <dbReference type="Pfam" id="PF13609"/>
    </source>
</evidence>
<name>A0A6I6SLH1_9GAMM</name>
<feature type="domain" description="Porin" evidence="1">
    <location>
        <begin position="84"/>
        <end position="446"/>
    </location>
</feature>
<gene>
    <name evidence="2" type="ORF">EKK97_20350</name>
</gene>
<dbReference type="GO" id="GO:0015288">
    <property type="term" value="F:porin activity"/>
    <property type="evidence" value="ECO:0007669"/>
    <property type="project" value="InterPro"/>
</dbReference>
<organism evidence="2 3">
    <name type="scientific">Billgrantia tianxiuensis</name>
    <dbReference type="NCBI Taxonomy" id="2497861"/>
    <lineage>
        <taxon>Bacteria</taxon>
        <taxon>Pseudomonadati</taxon>
        <taxon>Pseudomonadota</taxon>
        <taxon>Gammaproteobacteria</taxon>
        <taxon>Oceanospirillales</taxon>
        <taxon>Halomonadaceae</taxon>
        <taxon>Billgrantia</taxon>
    </lineage>
</organism>
<dbReference type="KEGG" id="htx:EKK97_20350"/>
<dbReference type="Gene3D" id="2.40.160.10">
    <property type="entry name" value="Porin"/>
    <property type="match status" value="1"/>
</dbReference>
<proteinExistence type="predicted"/>